<evidence type="ECO:0000256" key="1">
    <source>
        <dbReference type="ARBA" id="ARBA00010797"/>
    </source>
</evidence>
<dbReference type="Ensembl" id="ENSLCNT00005038336.1">
    <property type="protein sequence ID" value="ENSLCNP00005034359.1"/>
    <property type="gene ID" value="ENSLCNG00005022337.1"/>
</dbReference>
<sequence length="95" mass="10097">MASAALALRTRAAVTTLLGPPQTASHAVRYASKKTGGSSKNLGGKSPGKRFGLKKMEDHYVHAGNILATQRHFRWHPGAHVSCSVAFPLFSFPGP</sequence>
<dbReference type="GO" id="GO:0006412">
    <property type="term" value="P:translation"/>
    <property type="evidence" value="ECO:0007669"/>
    <property type="project" value="InterPro"/>
</dbReference>
<comment type="similarity">
    <text evidence="1">Belongs to the bacterial ribosomal protein bL27 family.</text>
</comment>
<evidence type="ECO:0000313" key="5">
    <source>
        <dbReference type="Proteomes" id="UP000472241"/>
    </source>
</evidence>
<organism evidence="4 5">
    <name type="scientific">Lynx canadensis</name>
    <name type="common">Canada lynx</name>
    <name type="synonym">Felis canadensis</name>
    <dbReference type="NCBI Taxonomy" id="61383"/>
    <lineage>
        <taxon>Eukaryota</taxon>
        <taxon>Metazoa</taxon>
        <taxon>Chordata</taxon>
        <taxon>Craniata</taxon>
        <taxon>Vertebrata</taxon>
        <taxon>Euteleostomi</taxon>
        <taxon>Mammalia</taxon>
        <taxon>Eutheria</taxon>
        <taxon>Laurasiatheria</taxon>
        <taxon>Carnivora</taxon>
        <taxon>Feliformia</taxon>
        <taxon>Felidae</taxon>
        <taxon>Felinae</taxon>
        <taxon>Lynx</taxon>
    </lineage>
</organism>
<dbReference type="PANTHER" id="PTHR15893:SF0">
    <property type="entry name" value="LARGE RIBOSOMAL SUBUNIT PROTEIN BL27M"/>
    <property type="match status" value="1"/>
</dbReference>
<keyword evidence="2" id="KW-0689">Ribosomal protein</keyword>
<dbReference type="Proteomes" id="UP000472241">
    <property type="component" value="Unplaced"/>
</dbReference>
<dbReference type="PRINTS" id="PR00063">
    <property type="entry name" value="RIBOSOMALL27"/>
</dbReference>
<dbReference type="GO" id="GO:0005762">
    <property type="term" value="C:mitochondrial large ribosomal subunit"/>
    <property type="evidence" value="ECO:0007669"/>
    <property type="project" value="TreeGrafter"/>
</dbReference>
<gene>
    <name evidence="4" type="primary">MRPL27</name>
</gene>
<protein>
    <submittedName>
        <fullName evidence="4">Mitochondrial ribosomal protein L27</fullName>
    </submittedName>
</protein>
<name>A0A667J4S4_LYNCA</name>
<dbReference type="PANTHER" id="PTHR15893">
    <property type="entry name" value="RIBOSOMAL PROTEIN L27"/>
    <property type="match status" value="1"/>
</dbReference>
<evidence type="ECO:0000313" key="4">
    <source>
        <dbReference type="Ensembl" id="ENSLCNP00005034359.1"/>
    </source>
</evidence>
<evidence type="ECO:0000256" key="2">
    <source>
        <dbReference type="ARBA" id="ARBA00022980"/>
    </source>
</evidence>
<dbReference type="GO" id="GO:0003735">
    <property type="term" value="F:structural constituent of ribosome"/>
    <property type="evidence" value="ECO:0007669"/>
    <property type="project" value="InterPro"/>
</dbReference>
<dbReference type="AlphaFoldDB" id="A0A667J4S4"/>
<dbReference type="SUPFAM" id="SSF110324">
    <property type="entry name" value="Ribosomal L27 protein-like"/>
    <property type="match status" value="1"/>
</dbReference>
<dbReference type="InterPro" id="IPR001684">
    <property type="entry name" value="Ribosomal_bL27"/>
</dbReference>
<reference evidence="4" key="1">
    <citation type="submission" date="2025-08" db="UniProtKB">
        <authorList>
            <consortium name="Ensembl"/>
        </authorList>
    </citation>
    <scope>IDENTIFICATION</scope>
</reference>
<evidence type="ECO:0000256" key="3">
    <source>
        <dbReference type="ARBA" id="ARBA00023274"/>
    </source>
</evidence>
<dbReference type="Gene3D" id="2.40.50.100">
    <property type="match status" value="1"/>
</dbReference>
<reference evidence="4" key="2">
    <citation type="submission" date="2025-09" db="UniProtKB">
        <authorList>
            <consortium name="Ensembl"/>
        </authorList>
    </citation>
    <scope>IDENTIFICATION</scope>
</reference>
<dbReference type="Pfam" id="PF01016">
    <property type="entry name" value="Ribosomal_L27"/>
    <property type="match status" value="1"/>
</dbReference>
<keyword evidence="5" id="KW-1185">Reference proteome</keyword>
<keyword evidence="3" id="KW-0687">Ribonucleoprotein</keyword>
<accession>A0A667J4S4</accession>
<proteinExistence type="inferred from homology"/>